<dbReference type="Gene3D" id="3.60.21.10">
    <property type="match status" value="1"/>
</dbReference>
<feature type="domain" description="Calcineurin-like phosphoesterase" evidence="1">
    <location>
        <begin position="1"/>
        <end position="219"/>
    </location>
</feature>
<dbReference type="Pfam" id="PF00149">
    <property type="entry name" value="Metallophos"/>
    <property type="match status" value="1"/>
</dbReference>
<evidence type="ECO:0000313" key="2">
    <source>
        <dbReference type="EMBL" id="MDR5873367.1"/>
    </source>
</evidence>
<accession>A0ABU1G796</accession>
<gene>
    <name evidence="2" type="ORF">QC815_00370</name>
</gene>
<proteinExistence type="predicted"/>
<keyword evidence="3" id="KW-1185">Reference proteome</keyword>
<protein>
    <submittedName>
        <fullName evidence="2">Metallophosphoesterase</fullName>
    </submittedName>
</protein>
<dbReference type="EMBL" id="JARWAI010000001">
    <property type="protein sequence ID" value="MDR5873367.1"/>
    <property type="molecule type" value="Genomic_DNA"/>
</dbReference>
<evidence type="ECO:0000313" key="3">
    <source>
        <dbReference type="Proteomes" id="UP001269267"/>
    </source>
</evidence>
<dbReference type="Proteomes" id="UP001269267">
    <property type="component" value="Unassembled WGS sequence"/>
</dbReference>
<reference evidence="2 3" key="1">
    <citation type="submission" date="2023-04" db="EMBL/GenBank/DDBJ databases">
        <title>A long-awaited taxogenomic arrangement of the family Halomonadaceae.</title>
        <authorList>
            <person name="De La Haba R."/>
            <person name="Chuvochina M."/>
            <person name="Wittouck S."/>
            <person name="Arahal D.R."/>
            <person name="Sanchez-Porro C."/>
            <person name="Hugenholtz P."/>
            <person name="Ventosa A."/>
        </authorList>
    </citation>
    <scope>NUCLEOTIDE SEQUENCE [LARGE SCALE GENOMIC DNA]</scope>
    <source>
        <strain evidence="2 3">DSM 18042</strain>
    </source>
</reference>
<dbReference type="PANTHER" id="PTHR37844">
    <property type="entry name" value="SER/THR PROTEIN PHOSPHATASE SUPERFAMILY (AFU_ORTHOLOGUE AFUA_1G14840)"/>
    <property type="match status" value="1"/>
</dbReference>
<dbReference type="InterPro" id="IPR029052">
    <property type="entry name" value="Metallo-depent_PP-like"/>
</dbReference>
<dbReference type="InterPro" id="IPR004843">
    <property type="entry name" value="Calcineurin-like_PHP"/>
</dbReference>
<dbReference type="RefSeq" id="WP_230446191.1">
    <property type="nucleotide sequence ID" value="NZ_JARWAI010000001.1"/>
</dbReference>
<name>A0ABU1G796_9GAMM</name>
<dbReference type="PANTHER" id="PTHR37844:SF2">
    <property type="entry name" value="SER_THR PROTEIN PHOSPHATASE SUPERFAMILY (AFU_ORTHOLOGUE AFUA_1G14840)"/>
    <property type="match status" value="1"/>
</dbReference>
<organism evidence="2 3">
    <name type="scientific">Vreelandella gomseomensis</name>
    <dbReference type="NCBI Taxonomy" id="370766"/>
    <lineage>
        <taxon>Bacteria</taxon>
        <taxon>Pseudomonadati</taxon>
        <taxon>Pseudomonadota</taxon>
        <taxon>Gammaproteobacteria</taxon>
        <taxon>Oceanospirillales</taxon>
        <taxon>Halomonadaceae</taxon>
        <taxon>Vreelandella</taxon>
    </lineage>
</organism>
<evidence type="ECO:0000259" key="1">
    <source>
        <dbReference type="Pfam" id="PF00149"/>
    </source>
</evidence>
<sequence length="253" mass="28499">MRLRVLSDLHLEFFNGERDLPDVAADVVILAGDIHRQVEGLAWARQRFPATRIIYVPGNHEFYGTCMPLCREALAAKADQHDIELLDNRYITLAGVRFYGTTLWTDFALYADNPAHNPRETVTKAKRYMPDFRIVESSPGITLTPEASSDLHQDALHWLSEALAEPFEGPKVVISHHAPMRDCIPDQYKGDALSPAFASHLPQLMGHMDLWIHGHVHEPVDHYHLGTRVVANPGGYPEEFVPPLFEPSLVIDV</sequence>
<comment type="caution">
    <text evidence="2">The sequence shown here is derived from an EMBL/GenBank/DDBJ whole genome shotgun (WGS) entry which is preliminary data.</text>
</comment>
<dbReference type="SUPFAM" id="SSF56300">
    <property type="entry name" value="Metallo-dependent phosphatases"/>
    <property type="match status" value="1"/>
</dbReference>